<sequence>MSDKPSVLIFGGLNTWSRSVTAFLVPEDGEALVSSLRIVDKFSVHPPTTYLGSQFPKILENPLVEYKQANLTVAAMVSKMFDPPEGQAPYTYIFDFTGEVRHDRPDMVQQQQTMNVARLLGEEAARRDVKAYVRVSHPYYETPEKGSHDEKESIKPVGVRGIWWHEATRVLASIEKLNLVVLRIGLCYGPYIDYGVLCSTLTVAAVYGYMKKPMKGLWSPGKNSMNTVHVDDVAAAVWALAGWMATLGRLEANTIAGEDIQTNDKSKVKDVEGVPDLSTKLVAPLFNIVDDTQSTLVSIGTEVTGLFGTTFGFHDFFTTTMVKLTKLSESVIEDINEEHVGAWVEMMQASNPPVVKTPLSAYMDESILQKMTIAYSANKIKNVVGFQLKRPKFERAHLQEMVEKWKEEGSWPNPPEKSS</sequence>
<keyword evidence="3" id="KW-1185">Reference proteome</keyword>
<dbReference type="PANTHER" id="PTHR43245:SF11">
    <property type="entry name" value="LD23561P"/>
    <property type="match status" value="1"/>
</dbReference>
<dbReference type="OrthoDB" id="16464at2759"/>
<dbReference type="InterPro" id="IPR036291">
    <property type="entry name" value="NAD(P)-bd_dom_sf"/>
</dbReference>
<dbReference type="EMBL" id="KQ086027">
    <property type="protein sequence ID" value="KLO10419.1"/>
    <property type="molecule type" value="Genomic_DNA"/>
</dbReference>
<dbReference type="Proteomes" id="UP000053477">
    <property type="component" value="Unassembled WGS sequence"/>
</dbReference>
<organism evidence="2 3">
    <name type="scientific">Schizopora paradoxa</name>
    <dbReference type="NCBI Taxonomy" id="27342"/>
    <lineage>
        <taxon>Eukaryota</taxon>
        <taxon>Fungi</taxon>
        <taxon>Dikarya</taxon>
        <taxon>Basidiomycota</taxon>
        <taxon>Agaricomycotina</taxon>
        <taxon>Agaricomycetes</taxon>
        <taxon>Hymenochaetales</taxon>
        <taxon>Schizoporaceae</taxon>
        <taxon>Schizopora</taxon>
    </lineage>
</organism>
<name>A0A0H2RF56_9AGAM</name>
<dbReference type="InterPro" id="IPR050177">
    <property type="entry name" value="Lipid_A_modif_metabolic_enz"/>
</dbReference>
<proteinExistence type="predicted"/>
<dbReference type="Gene3D" id="3.40.50.720">
    <property type="entry name" value="NAD(P)-binding Rossmann-like Domain"/>
    <property type="match status" value="1"/>
</dbReference>
<protein>
    <recommendedName>
        <fullName evidence="1">NAD-dependent epimerase/dehydratase domain-containing protein</fullName>
    </recommendedName>
</protein>
<evidence type="ECO:0000313" key="3">
    <source>
        <dbReference type="Proteomes" id="UP000053477"/>
    </source>
</evidence>
<dbReference type="PANTHER" id="PTHR43245">
    <property type="entry name" value="BIFUNCTIONAL POLYMYXIN RESISTANCE PROTEIN ARNA"/>
    <property type="match status" value="1"/>
</dbReference>
<reference evidence="2 3" key="1">
    <citation type="submission" date="2015-04" db="EMBL/GenBank/DDBJ databases">
        <title>Complete genome sequence of Schizopora paradoxa KUC8140, a cosmopolitan wood degrader in East Asia.</title>
        <authorList>
            <consortium name="DOE Joint Genome Institute"/>
            <person name="Min B."/>
            <person name="Park H."/>
            <person name="Jang Y."/>
            <person name="Kim J.-J."/>
            <person name="Kim K.H."/>
            <person name="Pangilinan J."/>
            <person name="Lipzen A."/>
            <person name="Riley R."/>
            <person name="Grigoriev I.V."/>
            <person name="Spatafora J.W."/>
            <person name="Choi I.-G."/>
        </authorList>
    </citation>
    <scope>NUCLEOTIDE SEQUENCE [LARGE SCALE GENOMIC DNA]</scope>
    <source>
        <strain evidence="2 3">KUC8140</strain>
    </source>
</reference>
<dbReference type="STRING" id="27342.A0A0H2RF56"/>
<evidence type="ECO:0000313" key="2">
    <source>
        <dbReference type="EMBL" id="KLO10419.1"/>
    </source>
</evidence>
<gene>
    <name evidence="2" type="ORF">SCHPADRAFT_906926</name>
</gene>
<dbReference type="AlphaFoldDB" id="A0A0H2RF56"/>
<dbReference type="InterPro" id="IPR001509">
    <property type="entry name" value="Epimerase_deHydtase"/>
</dbReference>
<dbReference type="InParanoid" id="A0A0H2RF56"/>
<dbReference type="Pfam" id="PF01370">
    <property type="entry name" value="Epimerase"/>
    <property type="match status" value="1"/>
</dbReference>
<dbReference type="SUPFAM" id="SSF51735">
    <property type="entry name" value="NAD(P)-binding Rossmann-fold domains"/>
    <property type="match status" value="1"/>
</dbReference>
<accession>A0A0H2RF56</accession>
<feature type="domain" description="NAD-dependent epimerase/dehydratase" evidence="1">
    <location>
        <begin position="109"/>
        <end position="241"/>
    </location>
</feature>
<evidence type="ECO:0000259" key="1">
    <source>
        <dbReference type="Pfam" id="PF01370"/>
    </source>
</evidence>